<dbReference type="AlphaFoldDB" id="A0A0D2DMF5"/>
<sequence length="660" mass="74780">MPNPPAPRARTPARSTQSAVKKPSLPRKKGPSAEEWDRVKPLIERYYMEDGKKQKDILVLLSKGHQFVAADHMLKERLKQWGFKKNSTKQEHKAAAEEAKRCADLGLALPTSEKDGRSVVWDRVYRHFGSDTQYRCSLLQSDVGCKAMLSKISLKASPLDHKVERMLNEVRQHWCGTLEQAETSSWVIAKREAKTRPDIKVGFLSALKLYSDGDAAHARHEVNKVCLDIQLAFEQQHPDLMLEMIHLFTSMSWVIHAEVYAKATKYVRSLSANAPSLGPHHPLTRILDTFASLEPHMELLGTCAELALKLMMDLADAGGNRVKLDREYILSIETMYIVSLQYRLDRRDVKELLERKLTHYRRTLGERNRYTLLVESRLAKLYMSNASRARRAGERHDAEIWERQAEEIFAKFVKMGQKNPYDGLRNGMYISAAADLGRIHFARLDFATAQDYYCKALIWASFKVGRSHPYISLLLRDFRALQKMGELGLIEVPVEDKEDAQAQKTESAKDNEPQCFSSLEVCGGAPDEQVEIDYSHESFATFGDPTFFPLGPDFLPDLGNTSGQEVHDGNGVVVHSQFLDSHIDMAAQETFSEKMQGQCDDPSTWDLNAVSAGISLDLAAEDMSDEPVVGAILEPSVFFQEDPPQFKYDMDDTDRFSTWQ</sequence>
<organism evidence="3 4">
    <name type="scientific">Fonsecaea pedrosoi CBS 271.37</name>
    <dbReference type="NCBI Taxonomy" id="1442368"/>
    <lineage>
        <taxon>Eukaryota</taxon>
        <taxon>Fungi</taxon>
        <taxon>Dikarya</taxon>
        <taxon>Ascomycota</taxon>
        <taxon>Pezizomycotina</taxon>
        <taxon>Eurotiomycetes</taxon>
        <taxon>Chaetothyriomycetidae</taxon>
        <taxon>Chaetothyriales</taxon>
        <taxon>Herpotrichiellaceae</taxon>
        <taxon>Fonsecaea</taxon>
    </lineage>
</organism>
<gene>
    <name evidence="3" type="ORF">Z517_08715</name>
</gene>
<dbReference type="PANTHER" id="PTHR38788">
    <property type="entry name" value="CLR5 DOMAIN-CONTAINING PROTEIN"/>
    <property type="match status" value="1"/>
</dbReference>
<dbReference type="InterPro" id="IPR011990">
    <property type="entry name" value="TPR-like_helical_dom_sf"/>
</dbReference>
<protein>
    <submittedName>
        <fullName evidence="3">Unplaced genomic scaffold supercont1.5, whole genome shotgun sequence</fullName>
    </submittedName>
</protein>
<evidence type="ECO:0000256" key="1">
    <source>
        <dbReference type="SAM" id="MobiDB-lite"/>
    </source>
</evidence>
<name>A0A0D2DMF5_9EURO</name>
<evidence type="ECO:0000313" key="4">
    <source>
        <dbReference type="Proteomes" id="UP000053029"/>
    </source>
</evidence>
<evidence type="ECO:0000259" key="2">
    <source>
        <dbReference type="Pfam" id="PF14420"/>
    </source>
</evidence>
<dbReference type="Proteomes" id="UP000053029">
    <property type="component" value="Unassembled WGS sequence"/>
</dbReference>
<reference evidence="3 4" key="1">
    <citation type="submission" date="2015-01" db="EMBL/GenBank/DDBJ databases">
        <title>The Genome Sequence of Fonsecaea pedrosoi CBS 271.37.</title>
        <authorList>
            <consortium name="The Broad Institute Genomics Platform"/>
            <person name="Cuomo C."/>
            <person name="de Hoog S."/>
            <person name="Gorbushina A."/>
            <person name="Stielow B."/>
            <person name="Teixiera M."/>
            <person name="Abouelleil A."/>
            <person name="Chapman S.B."/>
            <person name="Priest M."/>
            <person name="Young S.K."/>
            <person name="Wortman J."/>
            <person name="Nusbaum C."/>
            <person name="Birren B."/>
        </authorList>
    </citation>
    <scope>NUCLEOTIDE SEQUENCE [LARGE SCALE GENOMIC DNA]</scope>
    <source>
        <strain evidence="3 4">CBS 271.37</strain>
    </source>
</reference>
<feature type="region of interest" description="Disordered" evidence="1">
    <location>
        <begin position="1"/>
        <end position="36"/>
    </location>
</feature>
<accession>A0A0D2DMF5</accession>
<keyword evidence="4" id="KW-1185">Reference proteome</keyword>
<dbReference type="HOGENOM" id="CLU_026922_0_0_1"/>
<dbReference type="VEuPathDB" id="FungiDB:Z517_08715"/>
<dbReference type="Pfam" id="PF14420">
    <property type="entry name" value="Clr5"/>
    <property type="match status" value="1"/>
</dbReference>
<dbReference type="OrthoDB" id="539213at2759"/>
<dbReference type="GeneID" id="25308205"/>
<dbReference type="Gene3D" id="1.25.40.10">
    <property type="entry name" value="Tetratricopeptide repeat domain"/>
    <property type="match status" value="1"/>
</dbReference>
<feature type="domain" description="Clr5" evidence="2">
    <location>
        <begin position="32"/>
        <end position="85"/>
    </location>
</feature>
<dbReference type="InterPro" id="IPR025676">
    <property type="entry name" value="Clr5_dom"/>
</dbReference>
<dbReference type="EMBL" id="KN846973">
    <property type="protein sequence ID" value="KIW78876.1"/>
    <property type="molecule type" value="Genomic_DNA"/>
</dbReference>
<evidence type="ECO:0000313" key="3">
    <source>
        <dbReference type="EMBL" id="KIW78876.1"/>
    </source>
</evidence>
<dbReference type="RefSeq" id="XP_013282684.1">
    <property type="nucleotide sequence ID" value="XM_013427230.1"/>
</dbReference>
<proteinExistence type="predicted"/>
<dbReference type="PANTHER" id="PTHR38788:SF3">
    <property type="entry name" value="CLR5 DOMAIN-CONTAINING PROTEIN"/>
    <property type="match status" value="1"/>
</dbReference>